<keyword evidence="2" id="KW-1185">Reference proteome</keyword>
<evidence type="ECO:0000313" key="2">
    <source>
        <dbReference type="Proteomes" id="UP000054279"/>
    </source>
</evidence>
<sequence length="180" mass="19588">MSLRGVNVPPLELSANAKRGSKSVVRVNAEGWQNNRLNVESIVLNADAKPLTYNPAKLAFQFIGDSLSAGPGLDNGVDGAWPFLTGEIFKAEHNINAQPGATLIDIESFGNAHGVSFQFFRTEDTGYFYTSDHNFTTAWDFRRDQEPTHVIIHIGANDAAQNITSNAFENTYLTGAAQGQ</sequence>
<evidence type="ECO:0008006" key="3">
    <source>
        <dbReference type="Google" id="ProtNLM"/>
    </source>
</evidence>
<dbReference type="InterPro" id="IPR036514">
    <property type="entry name" value="SGNH_hydro_sf"/>
</dbReference>
<accession>A0A0C9V076</accession>
<dbReference type="OrthoDB" id="426133at2759"/>
<reference evidence="1 2" key="1">
    <citation type="submission" date="2014-06" db="EMBL/GenBank/DDBJ databases">
        <title>Evolutionary Origins and Diversification of the Mycorrhizal Mutualists.</title>
        <authorList>
            <consortium name="DOE Joint Genome Institute"/>
            <consortium name="Mycorrhizal Genomics Consortium"/>
            <person name="Kohler A."/>
            <person name="Kuo A."/>
            <person name="Nagy L.G."/>
            <person name="Floudas D."/>
            <person name="Copeland A."/>
            <person name="Barry K.W."/>
            <person name="Cichocki N."/>
            <person name="Veneault-Fourrey C."/>
            <person name="LaButti K."/>
            <person name="Lindquist E.A."/>
            <person name="Lipzen A."/>
            <person name="Lundell T."/>
            <person name="Morin E."/>
            <person name="Murat C."/>
            <person name="Riley R."/>
            <person name="Ohm R."/>
            <person name="Sun H."/>
            <person name="Tunlid A."/>
            <person name="Henrissat B."/>
            <person name="Grigoriev I.V."/>
            <person name="Hibbett D.S."/>
            <person name="Martin F."/>
        </authorList>
    </citation>
    <scope>NUCLEOTIDE SEQUENCE [LARGE SCALE GENOMIC DNA]</scope>
    <source>
        <strain evidence="1 2">SS14</strain>
    </source>
</reference>
<gene>
    <name evidence="1" type="ORF">M422DRAFT_51735</name>
</gene>
<protein>
    <recommendedName>
        <fullName evidence="3">SGNH hydrolase-type esterase domain-containing protein</fullName>
    </recommendedName>
</protein>
<dbReference type="SUPFAM" id="SSF52266">
    <property type="entry name" value="SGNH hydrolase"/>
    <property type="match status" value="1"/>
</dbReference>
<dbReference type="Proteomes" id="UP000054279">
    <property type="component" value="Unassembled WGS sequence"/>
</dbReference>
<evidence type="ECO:0000313" key="1">
    <source>
        <dbReference type="EMBL" id="KIJ34992.1"/>
    </source>
</evidence>
<dbReference type="HOGENOM" id="CLU_1497139_0_0_1"/>
<dbReference type="EMBL" id="KN837194">
    <property type="protein sequence ID" value="KIJ34992.1"/>
    <property type="molecule type" value="Genomic_DNA"/>
</dbReference>
<dbReference type="Gene3D" id="3.40.50.1110">
    <property type="entry name" value="SGNH hydrolase"/>
    <property type="match status" value="1"/>
</dbReference>
<organism evidence="1 2">
    <name type="scientific">Sphaerobolus stellatus (strain SS14)</name>
    <dbReference type="NCBI Taxonomy" id="990650"/>
    <lineage>
        <taxon>Eukaryota</taxon>
        <taxon>Fungi</taxon>
        <taxon>Dikarya</taxon>
        <taxon>Basidiomycota</taxon>
        <taxon>Agaricomycotina</taxon>
        <taxon>Agaricomycetes</taxon>
        <taxon>Phallomycetidae</taxon>
        <taxon>Geastrales</taxon>
        <taxon>Sphaerobolaceae</taxon>
        <taxon>Sphaerobolus</taxon>
    </lineage>
</organism>
<name>A0A0C9V076_SPHS4</name>
<dbReference type="AlphaFoldDB" id="A0A0C9V076"/>
<proteinExistence type="predicted"/>